<name>A0ABU3GIU5_9MICO</name>
<feature type="transmembrane region" description="Helical" evidence="1">
    <location>
        <begin position="72"/>
        <end position="92"/>
    </location>
</feature>
<keyword evidence="1" id="KW-0812">Transmembrane</keyword>
<accession>A0ABU3GIU5</accession>
<comment type="caution">
    <text evidence="2">The sequence shown here is derived from an EMBL/GenBank/DDBJ whole genome shotgun (WGS) entry which is preliminary data.</text>
</comment>
<feature type="transmembrane region" description="Helical" evidence="1">
    <location>
        <begin position="268"/>
        <end position="285"/>
    </location>
</feature>
<evidence type="ECO:0000256" key="1">
    <source>
        <dbReference type="SAM" id="Phobius"/>
    </source>
</evidence>
<evidence type="ECO:0000313" key="2">
    <source>
        <dbReference type="EMBL" id="MDT3330379.1"/>
    </source>
</evidence>
<dbReference type="Pfam" id="PF12811">
    <property type="entry name" value="BaxI_1"/>
    <property type="match status" value="1"/>
</dbReference>
<dbReference type="PANTHER" id="PTHR41282">
    <property type="entry name" value="CONSERVED TRANSMEMBRANE PROTEIN-RELATED"/>
    <property type="match status" value="1"/>
</dbReference>
<dbReference type="PANTHER" id="PTHR41282:SF1">
    <property type="entry name" value="CONSERVED TRANSMEMBRANE PROTEIN-RELATED"/>
    <property type="match status" value="1"/>
</dbReference>
<proteinExistence type="predicted"/>
<keyword evidence="1" id="KW-1133">Transmembrane helix</keyword>
<dbReference type="PIRSF" id="PIRSF009160">
    <property type="entry name" value="UCP009160"/>
    <property type="match status" value="1"/>
</dbReference>
<gene>
    <name evidence="2" type="ORF">Q9S78_06835</name>
</gene>
<protein>
    <submittedName>
        <fullName evidence="2">Bax inhibitor-1/YccA family protein</fullName>
    </submittedName>
</protein>
<organism evidence="2 3">
    <name type="scientific">Microbacterium aquilitoris</name>
    <dbReference type="NCBI Taxonomy" id="3067307"/>
    <lineage>
        <taxon>Bacteria</taxon>
        <taxon>Bacillati</taxon>
        <taxon>Actinomycetota</taxon>
        <taxon>Actinomycetes</taxon>
        <taxon>Micrococcales</taxon>
        <taxon>Microbacteriaceae</taxon>
        <taxon>Microbacterium</taxon>
    </lineage>
</organism>
<feature type="transmembrane region" description="Helical" evidence="1">
    <location>
        <begin position="104"/>
        <end position="124"/>
    </location>
</feature>
<dbReference type="Proteomes" id="UP001262835">
    <property type="component" value="Unassembled WGS sequence"/>
</dbReference>
<feature type="transmembrane region" description="Helical" evidence="1">
    <location>
        <begin position="231"/>
        <end position="256"/>
    </location>
</feature>
<keyword evidence="1" id="KW-0472">Membrane</keyword>
<dbReference type="RefSeq" id="WP_020096614.1">
    <property type="nucleotide sequence ID" value="NZ_JAUZVT010000002.1"/>
</dbReference>
<keyword evidence="3" id="KW-1185">Reference proteome</keyword>
<feature type="transmembrane region" description="Helical" evidence="1">
    <location>
        <begin position="131"/>
        <end position="151"/>
    </location>
</feature>
<feature type="transmembrane region" description="Helical" evidence="1">
    <location>
        <begin position="191"/>
        <end position="211"/>
    </location>
</feature>
<feature type="transmembrane region" description="Helical" evidence="1">
    <location>
        <begin position="157"/>
        <end position="179"/>
    </location>
</feature>
<dbReference type="InterPro" id="IPR010539">
    <property type="entry name" value="BaxI_1-like"/>
</dbReference>
<reference evidence="2 3" key="1">
    <citation type="submission" date="2023-08" db="EMBL/GenBank/DDBJ databases">
        <title>Microbacterium aquilitoris sp. nov. and Microbacterium gwkjibeachense sp. nov., isolated from beach.</title>
        <authorList>
            <person name="Lee S.D."/>
            <person name="Yang H."/>
            <person name="Kim I."/>
        </authorList>
    </citation>
    <scope>NUCLEOTIDE SEQUENCE [LARGE SCALE GENOMIC DNA]</scope>
    <source>
        <strain evidence="2 3">KSW-18</strain>
    </source>
</reference>
<evidence type="ECO:0000313" key="3">
    <source>
        <dbReference type="Proteomes" id="UP001262835"/>
    </source>
</evidence>
<sequence length="298" mass="31802">MAASGNFAFNNPVFQEQRPGLTPPAAQTNYAAASHQAADVASNAQLEGMYAAPTASSAATGRMTVEDTVLKTLMLFGILLVTAVVGWVWTLAPVSVENPVPTMMPWIIGALGGFVLALVISFTSRKKVRPALIFAYAAFEGLFVGGISAFFEFIWPGIVMQATLATVAVVGTTLALFASGKIRASAKATKIFMIAMVGYMVFSLLNLVLMWTNVLPQDMMFGLHSAKIGPFPVGLVIGVLVVIMAAYSLVLDFDLVQQGARNGAPRQFGWVGAFGIMVTVVWLYVEILRMIAILRGNN</sequence>
<dbReference type="EMBL" id="JAUZVT010000002">
    <property type="protein sequence ID" value="MDT3330379.1"/>
    <property type="molecule type" value="Genomic_DNA"/>
</dbReference>